<accession>A0ACD3ABY2</accession>
<name>A0ACD3ABY2_9AGAR</name>
<gene>
    <name evidence="1" type="ORF">BDN72DRAFT_337883</name>
</gene>
<proteinExistence type="predicted"/>
<reference evidence="1 2" key="1">
    <citation type="journal article" date="2019" name="Nat. Ecol. Evol.">
        <title>Megaphylogeny resolves global patterns of mushroom evolution.</title>
        <authorList>
            <person name="Varga T."/>
            <person name="Krizsan K."/>
            <person name="Foldi C."/>
            <person name="Dima B."/>
            <person name="Sanchez-Garcia M."/>
            <person name="Sanchez-Ramirez S."/>
            <person name="Szollosi G.J."/>
            <person name="Szarkandi J.G."/>
            <person name="Papp V."/>
            <person name="Albert L."/>
            <person name="Andreopoulos W."/>
            <person name="Angelini C."/>
            <person name="Antonin V."/>
            <person name="Barry K.W."/>
            <person name="Bougher N.L."/>
            <person name="Buchanan P."/>
            <person name="Buyck B."/>
            <person name="Bense V."/>
            <person name="Catcheside P."/>
            <person name="Chovatia M."/>
            <person name="Cooper J."/>
            <person name="Damon W."/>
            <person name="Desjardin D."/>
            <person name="Finy P."/>
            <person name="Geml J."/>
            <person name="Haridas S."/>
            <person name="Hughes K."/>
            <person name="Justo A."/>
            <person name="Karasinski D."/>
            <person name="Kautmanova I."/>
            <person name="Kiss B."/>
            <person name="Kocsube S."/>
            <person name="Kotiranta H."/>
            <person name="LaButti K.M."/>
            <person name="Lechner B.E."/>
            <person name="Liimatainen K."/>
            <person name="Lipzen A."/>
            <person name="Lukacs Z."/>
            <person name="Mihaltcheva S."/>
            <person name="Morgado L.N."/>
            <person name="Niskanen T."/>
            <person name="Noordeloos M.E."/>
            <person name="Ohm R.A."/>
            <person name="Ortiz-Santana B."/>
            <person name="Ovrebo C."/>
            <person name="Racz N."/>
            <person name="Riley R."/>
            <person name="Savchenko A."/>
            <person name="Shiryaev A."/>
            <person name="Soop K."/>
            <person name="Spirin V."/>
            <person name="Szebenyi C."/>
            <person name="Tomsovsky M."/>
            <person name="Tulloss R.E."/>
            <person name="Uehling J."/>
            <person name="Grigoriev I.V."/>
            <person name="Vagvolgyi C."/>
            <person name="Papp T."/>
            <person name="Martin F.M."/>
            <person name="Miettinen O."/>
            <person name="Hibbett D.S."/>
            <person name="Nagy L.G."/>
        </authorList>
    </citation>
    <scope>NUCLEOTIDE SEQUENCE [LARGE SCALE GENOMIC DNA]</scope>
    <source>
        <strain evidence="1 2">NL-1719</strain>
    </source>
</reference>
<sequence length="431" mass="48922">MNNLPSEVVHNIVSYHRIAYPVFTSDHPHACNYHSTPFLLRWLGSICSLNRVWYTATMPILYSTIILNTDPHRRQRNQDKLASIKTNGRFVRHLIVNLTEKAGQAGSDEDVFDELGAHLPRCTYLHISMQTHTTKQDFRRLHGLLQSFDHSQAHIRSLRLRSASFRSHMIVKEILLTIPAIVISQLEALEISGWEINADYPPELSSRFWSIKRLSLVRLYSPSGLTWNPTLAGILNSLSSLAPLSASLEWLYIADSHIPSSSVITFLQTPSRTSSPLAPNIRTIGFQLTYLHIDITMHAITIGKWNISDTPFVLISICPNLRTFLYFVPCPLTFILPGDDDMLPMSPLGTQTLPDLAELGLRVMKDTWPSSIHSGNVGLILEWASSRERQGNLRRFVLRCDSTDNYNEVKKRVEENTRSIDIEVQMSQRGT</sequence>
<dbReference type="Proteomes" id="UP000308600">
    <property type="component" value="Unassembled WGS sequence"/>
</dbReference>
<evidence type="ECO:0000313" key="1">
    <source>
        <dbReference type="EMBL" id="TFK63091.1"/>
    </source>
</evidence>
<dbReference type="EMBL" id="ML208540">
    <property type="protein sequence ID" value="TFK63091.1"/>
    <property type="molecule type" value="Genomic_DNA"/>
</dbReference>
<evidence type="ECO:0000313" key="2">
    <source>
        <dbReference type="Proteomes" id="UP000308600"/>
    </source>
</evidence>
<keyword evidence="2" id="KW-1185">Reference proteome</keyword>
<organism evidence="1 2">
    <name type="scientific">Pluteus cervinus</name>
    <dbReference type="NCBI Taxonomy" id="181527"/>
    <lineage>
        <taxon>Eukaryota</taxon>
        <taxon>Fungi</taxon>
        <taxon>Dikarya</taxon>
        <taxon>Basidiomycota</taxon>
        <taxon>Agaricomycotina</taxon>
        <taxon>Agaricomycetes</taxon>
        <taxon>Agaricomycetidae</taxon>
        <taxon>Agaricales</taxon>
        <taxon>Pluteineae</taxon>
        <taxon>Pluteaceae</taxon>
        <taxon>Pluteus</taxon>
    </lineage>
</organism>
<protein>
    <submittedName>
        <fullName evidence="1">Uncharacterized protein</fullName>
    </submittedName>
</protein>